<dbReference type="STRING" id="57577.A0A2K3N5G2"/>
<evidence type="ECO:0000313" key="2">
    <source>
        <dbReference type="EMBL" id="PNX98293.1"/>
    </source>
</evidence>
<dbReference type="Gene3D" id="3.60.10.10">
    <property type="entry name" value="Endonuclease/exonuclease/phosphatase"/>
    <property type="match status" value="1"/>
</dbReference>
<dbReference type="InterPro" id="IPR052343">
    <property type="entry name" value="Retrotransposon-Effector_Assoc"/>
</dbReference>
<reference evidence="2 3" key="1">
    <citation type="journal article" date="2014" name="Am. J. Bot.">
        <title>Genome assembly and annotation for red clover (Trifolium pratense; Fabaceae).</title>
        <authorList>
            <person name="Istvanek J."/>
            <person name="Jaros M."/>
            <person name="Krenek A."/>
            <person name="Repkova J."/>
        </authorList>
    </citation>
    <scope>NUCLEOTIDE SEQUENCE [LARGE SCALE GENOMIC DNA]</scope>
    <source>
        <strain evidence="3">cv. Tatra</strain>
        <tissue evidence="2">Young leaves</tissue>
    </source>
</reference>
<accession>A0A2K3N5G2</accession>
<comment type="caution">
    <text evidence="2">The sequence shown here is derived from an EMBL/GenBank/DDBJ whole genome shotgun (WGS) entry which is preliminary data.</text>
</comment>
<dbReference type="PANTHER" id="PTHR46890:SF50">
    <property type="entry name" value="RNA-DIRECTED DNA POLYMERASE, EUKARYOTA, REVERSE TRANSCRIPTASE ZINC-BINDING DOMAIN PROTEIN-RELATED"/>
    <property type="match status" value="1"/>
</dbReference>
<dbReference type="Proteomes" id="UP000236291">
    <property type="component" value="Unassembled WGS sequence"/>
</dbReference>
<dbReference type="EMBL" id="ASHM01016478">
    <property type="protein sequence ID" value="PNX98293.1"/>
    <property type="molecule type" value="Genomic_DNA"/>
</dbReference>
<evidence type="ECO:0000313" key="3">
    <source>
        <dbReference type="Proteomes" id="UP000236291"/>
    </source>
</evidence>
<evidence type="ECO:0000259" key="1">
    <source>
        <dbReference type="PROSITE" id="PS50878"/>
    </source>
</evidence>
<reference evidence="2 3" key="2">
    <citation type="journal article" date="2017" name="Front. Plant Sci.">
        <title>Gene Classification and Mining of Molecular Markers Useful in Red Clover (Trifolium pratense) Breeding.</title>
        <authorList>
            <person name="Istvanek J."/>
            <person name="Dluhosova J."/>
            <person name="Dluhos P."/>
            <person name="Patkova L."/>
            <person name="Nedelnik J."/>
            <person name="Repkova J."/>
        </authorList>
    </citation>
    <scope>NUCLEOTIDE SEQUENCE [LARGE SCALE GENOMIC DNA]</scope>
    <source>
        <strain evidence="3">cv. Tatra</strain>
        <tissue evidence="2">Young leaves</tissue>
    </source>
</reference>
<dbReference type="CDD" id="cd01650">
    <property type="entry name" value="RT_nLTR_like"/>
    <property type="match status" value="1"/>
</dbReference>
<dbReference type="InterPro" id="IPR000477">
    <property type="entry name" value="RT_dom"/>
</dbReference>
<organism evidence="2 3">
    <name type="scientific">Trifolium pratense</name>
    <name type="common">Red clover</name>
    <dbReference type="NCBI Taxonomy" id="57577"/>
    <lineage>
        <taxon>Eukaryota</taxon>
        <taxon>Viridiplantae</taxon>
        <taxon>Streptophyta</taxon>
        <taxon>Embryophyta</taxon>
        <taxon>Tracheophyta</taxon>
        <taxon>Spermatophyta</taxon>
        <taxon>Magnoliopsida</taxon>
        <taxon>eudicotyledons</taxon>
        <taxon>Gunneridae</taxon>
        <taxon>Pentapetalae</taxon>
        <taxon>rosids</taxon>
        <taxon>fabids</taxon>
        <taxon>Fabales</taxon>
        <taxon>Fabaceae</taxon>
        <taxon>Papilionoideae</taxon>
        <taxon>50 kb inversion clade</taxon>
        <taxon>NPAAA clade</taxon>
        <taxon>Hologalegina</taxon>
        <taxon>IRL clade</taxon>
        <taxon>Trifolieae</taxon>
        <taxon>Trifolium</taxon>
    </lineage>
</organism>
<gene>
    <name evidence="2" type="ORF">L195_g021535</name>
</gene>
<keyword evidence="2" id="KW-0808">Transferase</keyword>
<keyword evidence="2" id="KW-0418">Kinase</keyword>
<dbReference type="InterPro" id="IPR043502">
    <property type="entry name" value="DNA/RNA_pol_sf"/>
</dbReference>
<dbReference type="PANTHER" id="PTHR46890">
    <property type="entry name" value="NON-LTR RETROLELEMENT REVERSE TRANSCRIPTASE-LIKE PROTEIN-RELATED"/>
    <property type="match status" value="1"/>
</dbReference>
<proteinExistence type="predicted"/>
<dbReference type="GO" id="GO:0016301">
    <property type="term" value="F:kinase activity"/>
    <property type="evidence" value="ECO:0007669"/>
    <property type="project" value="UniProtKB-KW"/>
</dbReference>
<protein>
    <submittedName>
        <fullName evidence="2">Cysteine-rich receptor-like protein kinase</fullName>
    </submittedName>
</protein>
<dbReference type="PROSITE" id="PS50878">
    <property type="entry name" value="RT_POL"/>
    <property type="match status" value="1"/>
</dbReference>
<dbReference type="AlphaFoldDB" id="A0A2K3N5G2"/>
<dbReference type="SUPFAM" id="SSF56219">
    <property type="entry name" value="DNase I-like"/>
    <property type="match status" value="1"/>
</dbReference>
<name>A0A2K3N5G2_TRIPR</name>
<dbReference type="SUPFAM" id="SSF56672">
    <property type="entry name" value="DNA/RNA polymerases"/>
    <property type="match status" value="1"/>
</dbReference>
<feature type="domain" description="Reverse transcriptase" evidence="1">
    <location>
        <begin position="309"/>
        <end position="530"/>
    </location>
</feature>
<dbReference type="InterPro" id="IPR036691">
    <property type="entry name" value="Endo/exonu/phosph_ase_sf"/>
</dbReference>
<keyword evidence="2" id="KW-0675">Receptor</keyword>
<sequence>MEIIDVPVTGKKFTWFSADGKTMSRLDRFLLSEGFIDKSGVSGQWVGERDISDHCPVWLLCSNLNWGPKPFKFNNCWLEHAEFNRFVEDLWVKMPSKGKKAFVLKEKLKSLKEALKGWNKEVFGVLDMNIESTVKELNEVEGLMASDELVSDIVDRGGLQKRFWEQLHYKESLLKQKSKMKWIQDGDANSRFFHASLKGRRRRNQVVTIKKEDSWIQGVECIKNEVKLHFEKNFVEECVDRPFLSGIGFNSLNDDDNLTLMEPFGEEEVREVIWNCDGNKSPGPDGFNFNFFKACWSTVKHDVMAYLNEFHHSAILPKAITASFLALIPKKDHPQELSDYRPICLIGCLYKILSKILAARLKRVLGKLISGCQSAFLPGRQIMDGVVVLNELIDLAKRRKDECMIFKVDFERAYDTVSWNYLQRMMKTMGFAEGWLKWMKACIFESSMSVLVNGSPTADFKVSKGLRQGDPLSPFLFLIAAEDDTVLVGESSWDNVWTIKSILRGFELVSGLKPFHLSFWGYRSALILEG</sequence>
<dbReference type="Pfam" id="PF00078">
    <property type="entry name" value="RVT_1"/>
    <property type="match status" value="1"/>
</dbReference>